<evidence type="ECO:0008006" key="4">
    <source>
        <dbReference type="Google" id="ProtNLM"/>
    </source>
</evidence>
<proteinExistence type="predicted"/>
<protein>
    <recommendedName>
        <fullName evidence="4">SPRY domain-containing protein</fullName>
    </recommendedName>
</protein>
<evidence type="ECO:0000256" key="1">
    <source>
        <dbReference type="SAM" id="MobiDB-lite"/>
    </source>
</evidence>
<name>A0A5J4WF64_9EUKA</name>
<dbReference type="EMBL" id="SNRW01002247">
    <property type="protein sequence ID" value="KAA6393386.1"/>
    <property type="molecule type" value="Genomic_DNA"/>
</dbReference>
<dbReference type="Proteomes" id="UP000324800">
    <property type="component" value="Unassembled WGS sequence"/>
</dbReference>
<comment type="caution">
    <text evidence="2">The sequence shown here is derived from an EMBL/GenBank/DDBJ whole genome shotgun (WGS) entry which is preliminary data.</text>
</comment>
<feature type="region of interest" description="Disordered" evidence="1">
    <location>
        <begin position="85"/>
        <end position="139"/>
    </location>
</feature>
<dbReference type="Gene3D" id="2.60.120.920">
    <property type="match status" value="1"/>
</dbReference>
<accession>A0A5J4WF64</accession>
<gene>
    <name evidence="2" type="ORF">EZS28_011088</name>
</gene>
<sequence>MSKAITTIQLNPKQVFEALGVSMADVNEDQQARIATFLAKSARSLKHALKEHEKGISIESQLVSALSLTSEQASMSSAPFHQILQDEGKDSNFMESNISKGKKKKKDNTIESDESSSESDSSSSSDDKSSSSSDSDDYISMAEQQVPIEGRIRKYQGKFIQIPFDLTGATGVTQVGNVVTISSSSLRSIFLNKVFNEGIWRIYFQLIKNNNMVIGVAEPSFNISQCMGRDKLSMNIQSSGYIEYNNQTTSGNKSSSANDIIGMEVNMISHRIFFFHTFEQQPVCLINIPANLKVGVTYGPTNDAQLKVVAVYKLKKPLADPTKSPTIKTWES</sequence>
<evidence type="ECO:0000313" key="3">
    <source>
        <dbReference type="Proteomes" id="UP000324800"/>
    </source>
</evidence>
<organism evidence="2 3">
    <name type="scientific">Streblomastix strix</name>
    <dbReference type="NCBI Taxonomy" id="222440"/>
    <lineage>
        <taxon>Eukaryota</taxon>
        <taxon>Metamonada</taxon>
        <taxon>Preaxostyla</taxon>
        <taxon>Oxymonadida</taxon>
        <taxon>Streblomastigidae</taxon>
        <taxon>Streblomastix</taxon>
    </lineage>
</organism>
<dbReference type="InterPro" id="IPR043136">
    <property type="entry name" value="B30.2/SPRY_sf"/>
</dbReference>
<dbReference type="AlphaFoldDB" id="A0A5J4WF64"/>
<evidence type="ECO:0000313" key="2">
    <source>
        <dbReference type="EMBL" id="KAA6393386.1"/>
    </source>
</evidence>
<reference evidence="2 3" key="1">
    <citation type="submission" date="2019-03" db="EMBL/GenBank/DDBJ databases">
        <title>Single cell metagenomics reveals metabolic interactions within the superorganism composed of flagellate Streblomastix strix and complex community of Bacteroidetes bacteria on its surface.</title>
        <authorList>
            <person name="Treitli S.C."/>
            <person name="Kolisko M."/>
            <person name="Husnik F."/>
            <person name="Keeling P."/>
            <person name="Hampl V."/>
        </authorList>
    </citation>
    <scope>NUCLEOTIDE SEQUENCE [LARGE SCALE GENOMIC DNA]</scope>
    <source>
        <strain evidence="2">ST1C</strain>
    </source>
</reference>